<dbReference type="OrthoDB" id="8063680at2759"/>
<evidence type="ECO:0000259" key="3">
    <source>
        <dbReference type="PROSITE" id="PS50014"/>
    </source>
</evidence>
<accession>B4G4U3</accession>
<name>B4G4U3_DROPE</name>
<reference evidence="4 5" key="1">
    <citation type="journal article" date="2007" name="Nature">
        <title>Evolution of genes and genomes on the Drosophila phylogeny.</title>
        <authorList>
            <consortium name="Drosophila 12 Genomes Consortium"/>
            <person name="Clark A.G."/>
            <person name="Eisen M.B."/>
            <person name="Smith D.R."/>
            <person name="Bergman C.M."/>
            <person name="Oliver B."/>
            <person name="Markow T.A."/>
            <person name="Kaufman T.C."/>
            <person name="Kellis M."/>
            <person name="Gelbart W."/>
            <person name="Iyer V.N."/>
            <person name="Pollard D.A."/>
            <person name="Sackton T.B."/>
            <person name="Larracuente A.M."/>
            <person name="Singh N.D."/>
            <person name="Abad J.P."/>
            <person name="Abt D.N."/>
            <person name="Adryan B."/>
            <person name="Aguade M."/>
            <person name="Akashi H."/>
            <person name="Anderson W.W."/>
            <person name="Aquadro C.F."/>
            <person name="Ardell D.H."/>
            <person name="Arguello R."/>
            <person name="Artieri C.G."/>
            <person name="Barbash D.A."/>
            <person name="Barker D."/>
            <person name="Barsanti P."/>
            <person name="Batterham P."/>
            <person name="Batzoglou S."/>
            <person name="Begun D."/>
            <person name="Bhutkar A."/>
            <person name="Blanco E."/>
            <person name="Bosak S.A."/>
            <person name="Bradley R.K."/>
            <person name="Brand A.D."/>
            <person name="Brent M.R."/>
            <person name="Brooks A.N."/>
            <person name="Brown R.H."/>
            <person name="Butlin R.K."/>
            <person name="Caggese C."/>
            <person name="Calvi B.R."/>
            <person name="Bernardo de Carvalho A."/>
            <person name="Caspi A."/>
            <person name="Castrezana S."/>
            <person name="Celniker S.E."/>
            <person name="Chang J.L."/>
            <person name="Chapple C."/>
            <person name="Chatterji S."/>
            <person name="Chinwalla A."/>
            <person name="Civetta A."/>
            <person name="Clifton S.W."/>
            <person name="Comeron J.M."/>
            <person name="Costello J.C."/>
            <person name="Coyne J.A."/>
            <person name="Daub J."/>
            <person name="David R.G."/>
            <person name="Delcher A.L."/>
            <person name="Delehaunty K."/>
            <person name="Do C.B."/>
            <person name="Ebling H."/>
            <person name="Edwards K."/>
            <person name="Eickbush T."/>
            <person name="Evans J.D."/>
            <person name="Filipski A."/>
            <person name="Findeiss S."/>
            <person name="Freyhult E."/>
            <person name="Fulton L."/>
            <person name="Fulton R."/>
            <person name="Garcia A.C."/>
            <person name="Gardiner A."/>
            <person name="Garfield D.A."/>
            <person name="Garvin B.E."/>
            <person name="Gibson G."/>
            <person name="Gilbert D."/>
            <person name="Gnerre S."/>
            <person name="Godfrey J."/>
            <person name="Good R."/>
            <person name="Gotea V."/>
            <person name="Gravely B."/>
            <person name="Greenberg A.J."/>
            <person name="Griffiths-Jones S."/>
            <person name="Gross S."/>
            <person name="Guigo R."/>
            <person name="Gustafson E.A."/>
            <person name="Haerty W."/>
            <person name="Hahn M.W."/>
            <person name="Halligan D.L."/>
            <person name="Halpern A.L."/>
            <person name="Halter G.M."/>
            <person name="Han M.V."/>
            <person name="Heger A."/>
            <person name="Hillier L."/>
            <person name="Hinrichs A.S."/>
            <person name="Holmes I."/>
            <person name="Hoskins R.A."/>
            <person name="Hubisz M.J."/>
            <person name="Hultmark D."/>
            <person name="Huntley M.A."/>
            <person name="Jaffe D.B."/>
            <person name="Jagadeeshan S."/>
            <person name="Jeck W.R."/>
            <person name="Johnson J."/>
            <person name="Jones C.D."/>
            <person name="Jordan W.C."/>
            <person name="Karpen G.H."/>
            <person name="Kataoka E."/>
            <person name="Keightley P.D."/>
            <person name="Kheradpour P."/>
            <person name="Kirkness E.F."/>
            <person name="Koerich L.B."/>
            <person name="Kristiansen K."/>
            <person name="Kudrna D."/>
            <person name="Kulathinal R.J."/>
            <person name="Kumar S."/>
            <person name="Kwok R."/>
            <person name="Lander E."/>
            <person name="Langley C.H."/>
            <person name="Lapoint R."/>
            <person name="Lazzaro B.P."/>
            <person name="Lee S.J."/>
            <person name="Levesque L."/>
            <person name="Li R."/>
            <person name="Lin C.F."/>
            <person name="Lin M.F."/>
            <person name="Lindblad-Toh K."/>
            <person name="Llopart A."/>
            <person name="Long M."/>
            <person name="Low L."/>
            <person name="Lozovsky E."/>
            <person name="Lu J."/>
            <person name="Luo M."/>
            <person name="Machado C.A."/>
            <person name="Makalowski W."/>
            <person name="Marzo M."/>
            <person name="Matsuda M."/>
            <person name="Matzkin L."/>
            <person name="McAllister B."/>
            <person name="McBride C.S."/>
            <person name="McKernan B."/>
            <person name="McKernan K."/>
            <person name="Mendez-Lago M."/>
            <person name="Minx P."/>
            <person name="Mollenhauer M.U."/>
            <person name="Montooth K."/>
            <person name="Mount S.M."/>
            <person name="Mu X."/>
            <person name="Myers E."/>
            <person name="Negre B."/>
            <person name="Newfeld S."/>
            <person name="Nielsen R."/>
            <person name="Noor M.A."/>
            <person name="O'Grady P."/>
            <person name="Pachter L."/>
            <person name="Papaceit M."/>
            <person name="Parisi M.J."/>
            <person name="Parisi M."/>
            <person name="Parts L."/>
            <person name="Pedersen J.S."/>
            <person name="Pesole G."/>
            <person name="Phillippy A.M."/>
            <person name="Ponting C.P."/>
            <person name="Pop M."/>
            <person name="Porcelli D."/>
            <person name="Powell J.R."/>
            <person name="Prohaska S."/>
            <person name="Pruitt K."/>
            <person name="Puig M."/>
            <person name="Quesneville H."/>
            <person name="Ram K.R."/>
            <person name="Rand D."/>
            <person name="Rasmussen M.D."/>
            <person name="Reed L.K."/>
            <person name="Reenan R."/>
            <person name="Reily A."/>
            <person name="Remington K.A."/>
            <person name="Rieger T.T."/>
            <person name="Ritchie M.G."/>
            <person name="Robin C."/>
            <person name="Rogers Y.H."/>
            <person name="Rohde C."/>
            <person name="Rozas J."/>
            <person name="Rubenfield M.J."/>
            <person name="Ruiz A."/>
            <person name="Russo S."/>
            <person name="Salzberg S.L."/>
            <person name="Sanchez-Gracia A."/>
            <person name="Saranga D.J."/>
            <person name="Sato H."/>
            <person name="Schaeffer S.W."/>
            <person name="Schatz M.C."/>
            <person name="Schlenke T."/>
            <person name="Schwartz R."/>
            <person name="Segarra C."/>
            <person name="Singh R.S."/>
            <person name="Sirot L."/>
            <person name="Sirota M."/>
            <person name="Sisneros N.B."/>
            <person name="Smith C.D."/>
            <person name="Smith T.F."/>
            <person name="Spieth J."/>
            <person name="Stage D.E."/>
            <person name="Stark A."/>
            <person name="Stephan W."/>
            <person name="Strausberg R.L."/>
            <person name="Strempel S."/>
            <person name="Sturgill D."/>
            <person name="Sutton G."/>
            <person name="Sutton G.G."/>
            <person name="Tao W."/>
            <person name="Teichmann S."/>
            <person name="Tobari Y.N."/>
            <person name="Tomimura Y."/>
            <person name="Tsolas J.M."/>
            <person name="Valente V.L."/>
            <person name="Venter E."/>
            <person name="Venter J.C."/>
            <person name="Vicario S."/>
            <person name="Vieira F.G."/>
            <person name="Vilella A.J."/>
            <person name="Villasante A."/>
            <person name="Walenz B."/>
            <person name="Wang J."/>
            <person name="Wasserman M."/>
            <person name="Watts T."/>
            <person name="Wilson D."/>
            <person name="Wilson R.K."/>
            <person name="Wing R.A."/>
            <person name="Wolfner M.F."/>
            <person name="Wong A."/>
            <person name="Wong G.K."/>
            <person name="Wu C.I."/>
            <person name="Wu G."/>
            <person name="Yamamoto D."/>
            <person name="Yang H.P."/>
            <person name="Yang S.P."/>
            <person name="Yorke J.A."/>
            <person name="Yoshida K."/>
            <person name="Zdobnov E."/>
            <person name="Zhang P."/>
            <person name="Zhang Y."/>
            <person name="Zimin A.V."/>
            <person name="Baldwin J."/>
            <person name="Abdouelleil A."/>
            <person name="Abdulkadir J."/>
            <person name="Abebe A."/>
            <person name="Abera B."/>
            <person name="Abreu J."/>
            <person name="Acer S.C."/>
            <person name="Aftuck L."/>
            <person name="Alexander A."/>
            <person name="An P."/>
            <person name="Anderson E."/>
            <person name="Anderson S."/>
            <person name="Arachi H."/>
            <person name="Azer M."/>
            <person name="Bachantsang P."/>
            <person name="Barry A."/>
            <person name="Bayul T."/>
            <person name="Berlin A."/>
            <person name="Bessette D."/>
            <person name="Bloom T."/>
            <person name="Blye J."/>
            <person name="Boguslavskiy L."/>
            <person name="Bonnet C."/>
            <person name="Boukhgalter B."/>
            <person name="Bourzgui I."/>
            <person name="Brown A."/>
            <person name="Cahill P."/>
            <person name="Channer S."/>
            <person name="Cheshatsang Y."/>
            <person name="Chuda L."/>
            <person name="Citroen M."/>
            <person name="Collymore A."/>
            <person name="Cooke P."/>
            <person name="Costello M."/>
            <person name="D'Aco K."/>
            <person name="Daza R."/>
            <person name="De Haan G."/>
            <person name="DeGray S."/>
            <person name="DeMaso C."/>
            <person name="Dhargay N."/>
            <person name="Dooley K."/>
            <person name="Dooley E."/>
            <person name="Doricent M."/>
            <person name="Dorje P."/>
            <person name="Dorjee K."/>
            <person name="Dupes A."/>
            <person name="Elong R."/>
            <person name="Falk J."/>
            <person name="Farina A."/>
            <person name="Faro S."/>
            <person name="Ferguson D."/>
            <person name="Fisher S."/>
            <person name="Foley C.D."/>
            <person name="Franke A."/>
            <person name="Friedrich D."/>
            <person name="Gadbois L."/>
            <person name="Gearin G."/>
            <person name="Gearin C.R."/>
            <person name="Giannoukos G."/>
            <person name="Goode T."/>
            <person name="Graham J."/>
            <person name="Grandbois E."/>
            <person name="Grewal S."/>
            <person name="Gyaltsen K."/>
            <person name="Hafez N."/>
            <person name="Hagos B."/>
            <person name="Hall J."/>
            <person name="Henson C."/>
            <person name="Hollinger A."/>
            <person name="Honan T."/>
            <person name="Huard M.D."/>
            <person name="Hughes L."/>
            <person name="Hurhula B."/>
            <person name="Husby M.E."/>
            <person name="Kamat A."/>
            <person name="Kanga B."/>
            <person name="Kashin S."/>
            <person name="Khazanovich D."/>
            <person name="Kisner P."/>
            <person name="Lance K."/>
            <person name="Lara M."/>
            <person name="Lee W."/>
            <person name="Lennon N."/>
            <person name="Letendre F."/>
            <person name="LeVine R."/>
            <person name="Lipovsky A."/>
            <person name="Liu X."/>
            <person name="Liu J."/>
            <person name="Liu S."/>
            <person name="Lokyitsang T."/>
            <person name="Lokyitsang Y."/>
            <person name="Lubonja R."/>
            <person name="Lui A."/>
            <person name="MacDonald P."/>
            <person name="Magnisalis V."/>
            <person name="Maru K."/>
            <person name="Matthews C."/>
            <person name="McCusker W."/>
            <person name="McDonough S."/>
            <person name="Mehta T."/>
            <person name="Meldrim J."/>
            <person name="Meneus L."/>
            <person name="Mihai O."/>
            <person name="Mihalev A."/>
            <person name="Mihova T."/>
            <person name="Mittelman R."/>
            <person name="Mlenga V."/>
            <person name="Montmayeur A."/>
            <person name="Mulrain L."/>
            <person name="Navidi A."/>
            <person name="Naylor J."/>
            <person name="Negash T."/>
            <person name="Nguyen T."/>
            <person name="Nguyen N."/>
            <person name="Nicol R."/>
            <person name="Norbu C."/>
            <person name="Norbu N."/>
            <person name="Novod N."/>
            <person name="O'Neill B."/>
            <person name="Osman S."/>
            <person name="Markiewicz E."/>
            <person name="Oyono O.L."/>
            <person name="Patti C."/>
            <person name="Phunkhang P."/>
            <person name="Pierre F."/>
            <person name="Priest M."/>
            <person name="Raghuraman S."/>
            <person name="Rege F."/>
            <person name="Reyes R."/>
            <person name="Rise C."/>
            <person name="Rogov P."/>
            <person name="Ross K."/>
            <person name="Ryan E."/>
            <person name="Settipalli S."/>
            <person name="Shea T."/>
            <person name="Sherpa N."/>
            <person name="Shi L."/>
            <person name="Shih D."/>
            <person name="Sparrow T."/>
            <person name="Spaulding J."/>
            <person name="Stalker J."/>
            <person name="Stange-Thomann N."/>
            <person name="Stavropoulos S."/>
            <person name="Stone C."/>
            <person name="Strader C."/>
            <person name="Tesfaye S."/>
            <person name="Thomson T."/>
            <person name="Thoulutsang Y."/>
            <person name="Thoulutsang D."/>
            <person name="Topham K."/>
            <person name="Topping I."/>
            <person name="Tsamla T."/>
            <person name="Vassiliev H."/>
            <person name="Vo A."/>
            <person name="Wangchuk T."/>
            <person name="Wangdi T."/>
            <person name="Weiand M."/>
            <person name="Wilkinson J."/>
            <person name="Wilson A."/>
            <person name="Yadav S."/>
            <person name="Young G."/>
            <person name="Yu Q."/>
            <person name="Zembek L."/>
            <person name="Zhong D."/>
            <person name="Zimmer A."/>
            <person name="Zwirko Z."/>
            <person name="Jaffe D.B."/>
            <person name="Alvarez P."/>
            <person name="Brockman W."/>
            <person name="Butler J."/>
            <person name="Chin C."/>
            <person name="Gnerre S."/>
            <person name="Grabherr M."/>
            <person name="Kleber M."/>
            <person name="Mauceli E."/>
            <person name="MacCallum I."/>
        </authorList>
    </citation>
    <scope>NUCLEOTIDE SEQUENCE [LARGE SCALE GENOMIC DNA]</scope>
    <source>
        <strain evidence="5">MSH-3 / Tucson 14011-0111.49</strain>
    </source>
</reference>
<evidence type="ECO:0000313" key="5">
    <source>
        <dbReference type="Proteomes" id="UP000008744"/>
    </source>
</evidence>
<dbReference type="InterPro" id="IPR036427">
    <property type="entry name" value="Bromodomain-like_sf"/>
</dbReference>
<dbReference type="GO" id="GO:0006338">
    <property type="term" value="P:chromatin remodeling"/>
    <property type="evidence" value="ECO:0007669"/>
    <property type="project" value="TreeGrafter"/>
</dbReference>
<dbReference type="PROSITE" id="PS50014">
    <property type="entry name" value="BROMODOMAIN_2"/>
    <property type="match status" value="1"/>
</dbReference>
<dbReference type="InterPro" id="IPR050935">
    <property type="entry name" value="Bromo_chromatin_reader"/>
</dbReference>
<dbReference type="GO" id="GO:0000785">
    <property type="term" value="C:chromatin"/>
    <property type="evidence" value="ECO:0007669"/>
    <property type="project" value="TreeGrafter"/>
</dbReference>
<dbReference type="PANTHER" id="PTHR22880">
    <property type="entry name" value="FALZ-RELATED BROMODOMAIN-CONTAINING PROTEINS"/>
    <property type="match status" value="1"/>
</dbReference>
<organism evidence="5">
    <name type="scientific">Drosophila persimilis</name>
    <name type="common">Fruit fly</name>
    <dbReference type="NCBI Taxonomy" id="7234"/>
    <lineage>
        <taxon>Eukaryota</taxon>
        <taxon>Metazoa</taxon>
        <taxon>Ecdysozoa</taxon>
        <taxon>Arthropoda</taxon>
        <taxon>Hexapoda</taxon>
        <taxon>Insecta</taxon>
        <taxon>Pterygota</taxon>
        <taxon>Neoptera</taxon>
        <taxon>Endopterygota</taxon>
        <taxon>Diptera</taxon>
        <taxon>Brachycera</taxon>
        <taxon>Muscomorpha</taxon>
        <taxon>Ephydroidea</taxon>
        <taxon>Drosophilidae</taxon>
        <taxon>Drosophila</taxon>
        <taxon>Sophophora</taxon>
    </lineage>
</organism>
<dbReference type="SUPFAM" id="SSF47370">
    <property type="entry name" value="Bromodomain"/>
    <property type="match status" value="1"/>
</dbReference>
<dbReference type="PANTHER" id="PTHR22880:SF225">
    <property type="entry name" value="BROMODOMAIN-CONTAINING PROTEIN BET-1-RELATED"/>
    <property type="match status" value="1"/>
</dbReference>
<dbReference type="Pfam" id="PF00439">
    <property type="entry name" value="Bromodomain"/>
    <property type="match status" value="1"/>
</dbReference>
<evidence type="ECO:0000313" key="4">
    <source>
        <dbReference type="EMBL" id="EDW24609.1"/>
    </source>
</evidence>
<dbReference type="CDD" id="cd04369">
    <property type="entry name" value="Bromodomain"/>
    <property type="match status" value="1"/>
</dbReference>
<evidence type="ECO:0000256" key="2">
    <source>
        <dbReference type="PROSITE-ProRule" id="PRU00035"/>
    </source>
</evidence>
<sequence length="164" mass="19130">MKQRIYDYQEKIHRPMDLNNIRKRLEYSYYWWETDLLEDIKLICENCKTYNSPDLPGETAARGAAKCCQGKASLQSWSVSPSRAQISCPQGLGVDLTPLDYEIGRRHSQSLLRFLRAKRDSWPFNDSQYWAKFGEDLEYDHYDVSLARGMSDMLVAGKQCEGWD</sequence>
<keyword evidence="1 2" id="KW-0103">Bromodomain</keyword>
<dbReference type="AlphaFoldDB" id="B4G4U3"/>
<keyword evidence="5" id="KW-1185">Reference proteome</keyword>
<dbReference type="GO" id="GO:0006355">
    <property type="term" value="P:regulation of DNA-templated transcription"/>
    <property type="evidence" value="ECO:0007669"/>
    <property type="project" value="TreeGrafter"/>
</dbReference>
<dbReference type="Gene3D" id="1.20.920.10">
    <property type="entry name" value="Bromodomain-like"/>
    <property type="match status" value="1"/>
</dbReference>
<protein>
    <submittedName>
        <fullName evidence="4">GL24240</fullName>
    </submittedName>
</protein>
<dbReference type="PhylomeDB" id="B4G4U3"/>
<dbReference type="GO" id="GO:0005634">
    <property type="term" value="C:nucleus"/>
    <property type="evidence" value="ECO:0007669"/>
    <property type="project" value="TreeGrafter"/>
</dbReference>
<dbReference type="HOGENOM" id="CLU_1620755_0_0_1"/>
<dbReference type="InterPro" id="IPR001487">
    <property type="entry name" value="Bromodomain"/>
</dbReference>
<feature type="domain" description="Bromo" evidence="3">
    <location>
        <begin position="1"/>
        <end position="54"/>
    </location>
</feature>
<evidence type="ECO:0000256" key="1">
    <source>
        <dbReference type="ARBA" id="ARBA00023117"/>
    </source>
</evidence>
<dbReference type="Proteomes" id="UP000008744">
    <property type="component" value="Unassembled WGS sequence"/>
</dbReference>
<proteinExistence type="predicted"/>
<dbReference type="EMBL" id="CH479179">
    <property type="protein sequence ID" value="EDW24609.1"/>
    <property type="molecule type" value="Genomic_DNA"/>
</dbReference>
<gene>
    <name evidence="4" type="primary">Dper\GL24240</name>
    <name evidence="4" type="ORF">Dper_GL24240</name>
</gene>
<dbReference type="PRINTS" id="PR00503">
    <property type="entry name" value="BROMODOMAIN"/>
</dbReference>